<evidence type="ECO:0000313" key="2">
    <source>
        <dbReference type="EMBL" id="MFG6468788.1"/>
    </source>
</evidence>
<keyword evidence="3" id="KW-1185">Reference proteome</keyword>
<sequence length="729" mass="78229">MQTPTELVAAAQAETEAQAQAQAAAAQLRAESARQPQAAQAASWDADAPGLVKAMAAGAVATPTLNIRARADLAGDTGAMMTVRIDGSEVATLEVRSATFSTYTVDAPTLHTGAKVEIAFTNDATIQGADRNLHIAYVSDGTRFVIPNAAGVVLDRGAGAAAFDGLDTLPGQTGLFWNAALRMTWPSMAADTTLAKKQDAVRFLQQATFGGRAADVQALASSDINTWLSNQLAQPYAADFVNHIQAKYSQGAAYLPRGASYTPIWVAEKFWERAANAPDQLRQRLAFALHNIFMVSLANGDLWFEGRAFANYYDLLHKHAFGNYRSLLEDIALSPAMGLYLSHMRNRKEDAATGRVPDENFAREVMQLFTIGLYELNNDGTLKLDANGKPQETYGTADVMAMARVFTGWSWAYPDAQLTDSTFRWSTPAPSLSNDPRIDLLPMKAYPGQHSTAAKTLFAGKPWVVTLAAGNTAQADLKLALDTLFNHPNTPPFISRQLIQHLVSSNPSPAYVNRVANVFKDNGQGVRGDLGAVTRAILLDTEARSAPTATSGKLRDPVLKVTHWMRVLGAASSTGQYQMAWVLDDQGERALAAPTVFGYFRPNYVPSNTSFSSRGATAPQFQVLNESSAAAWLNMAESMATTGLGWTGAAVDVAADYNALAKLITANDFNELFNRLDLLMLGGRMPAPLKQQIVELVAQSSLSTADGALSAARAAVFLTLASTAYAYQP</sequence>
<proteinExistence type="predicted"/>
<name>A0ABW7H3I8_9BURK</name>
<dbReference type="PANTHER" id="PTHR43737">
    <property type="entry name" value="BLL7424 PROTEIN"/>
    <property type="match status" value="1"/>
</dbReference>
<dbReference type="Gene3D" id="2.60.60.40">
    <property type="match status" value="1"/>
</dbReference>
<dbReference type="InterPro" id="IPR031768">
    <property type="entry name" value="CBM60_xylan-bd"/>
</dbReference>
<dbReference type="Proteomes" id="UP001606303">
    <property type="component" value="Unassembled WGS sequence"/>
</dbReference>
<comment type="caution">
    <text evidence="2">The sequence shown here is derived from an EMBL/GenBank/DDBJ whole genome shotgun (WGS) entry which is preliminary data.</text>
</comment>
<protein>
    <submittedName>
        <fullName evidence="2">DUF1800 family protein</fullName>
    </submittedName>
</protein>
<feature type="domain" description="Carbohydrate binding module xylan-binding" evidence="1">
    <location>
        <begin position="64"/>
        <end position="139"/>
    </location>
</feature>
<evidence type="ECO:0000259" key="1">
    <source>
        <dbReference type="Pfam" id="PF16841"/>
    </source>
</evidence>
<organism evidence="2 3">
    <name type="scientific">Pelomonas baiyunensis</name>
    <dbReference type="NCBI Taxonomy" id="3299026"/>
    <lineage>
        <taxon>Bacteria</taxon>
        <taxon>Pseudomonadati</taxon>
        <taxon>Pseudomonadota</taxon>
        <taxon>Betaproteobacteria</taxon>
        <taxon>Burkholderiales</taxon>
        <taxon>Sphaerotilaceae</taxon>
        <taxon>Roseateles</taxon>
    </lineage>
</organism>
<dbReference type="EMBL" id="JBIGIB010000006">
    <property type="protein sequence ID" value="MFG6468788.1"/>
    <property type="molecule type" value="Genomic_DNA"/>
</dbReference>
<accession>A0ABW7H3I8</accession>
<dbReference type="PANTHER" id="PTHR43737:SF1">
    <property type="entry name" value="DUF1501 DOMAIN-CONTAINING PROTEIN"/>
    <property type="match status" value="1"/>
</dbReference>
<dbReference type="Pfam" id="PF16841">
    <property type="entry name" value="CBM60"/>
    <property type="match status" value="1"/>
</dbReference>
<gene>
    <name evidence="2" type="ORF">ACG01O_19345</name>
</gene>
<evidence type="ECO:0000313" key="3">
    <source>
        <dbReference type="Proteomes" id="UP001606303"/>
    </source>
</evidence>
<reference evidence="2 3" key="1">
    <citation type="submission" date="2024-08" db="EMBL/GenBank/DDBJ databases">
        <authorList>
            <person name="Lu H."/>
        </authorList>
    </citation>
    <scope>NUCLEOTIDE SEQUENCE [LARGE SCALE GENOMIC DNA]</scope>
    <source>
        <strain evidence="2 3">BYS87W</strain>
    </source>
</reference>
<dbReference type="Pfam" id="PF08811">
    <property type="entry name" value="DUF1800"/>
    <property type="match status" value="1"/>
</dbReference>
<dbReference type="InterPro" id="IPR014917">
    <property type="entry name" value="DUF1800"/>
</dbReference>
<dbReference type="RefSeq" id="WP_394387047.1">
    <property type="nucleotide sequence ID" value="NZ_JBIGIB010000006.1"/>
</dbReference>